<dbReference type="InterPro" id="IPR051045">
    <property type="entry name" value="TonB-dependent_transducer"/>
</dbReference>
<evidence type="ECO:0000256" key="1">
    <source>
        <dbReference type="ARBA" id="ARBA00004383"/>
    </source>
</evidence>
<keyword evidence="5" id="KW-0997">Cell inner membrane</keyword>
<accession>I9LD15</accession>
<keyword evidence="8" id="KW-1133">Transmembrane helix</keyword>
<dbReference type="AlphaFoldDB" id="I9LD15"/>
<comment type="similarity">
    <text evidence="2">Belongs to the TonB family.</text>
</comment>
<sequence precursor="true">MIIRILMAIVIGLMICSNTILVSAAESSALIIHQTPFEYPREAAKNNWEGKVTLLISITNKGNVSEVIIQKSSGYEILDDAAKDNVKKWRFIPARNQDNQSIASEMPLDVSFYLK</sequence>
<evidence type="ECO:0000256" key="8">
    <source>
        <dbReference type="ARBA" id="ARBA00022989"/>
    </source>
</evidence>
<evidence type="ECO:0000313" key="12">
    <source>
        <dbReference type="Proteomes" id="UP000004324"/>
    </source>
</evidence>
<dbReference type="OrthoDB" id="9792439at2"/>
<evidence type="ECO:0000256" key="3">
    <source>
        <dbReference type="ARBA" id="ARBA00022448"/>
    </source>
</evidence>
<keyword evidence="7" id="KW-0653">Protein transport</keyword>
<organism evidence="11 12">
    <name type="scientific">Pelosinus fermentans B4</name>
    <dbReference type="NCBI Taxonomy" id="1149862"/>
    <lineage>
        <taxon>Bacteria</taxon>
        <taxon>Bacillati</taxon>
        <taxon>Bacillota</taxon>
        <taxon>Negativicutes</taxon>
        <taxon>Selenomonadales</taxon>
        <taxon>Sporomusaceae</taxon>
        <taxon>Pelosinus</taxon>
    </lineage>
</organism>
<proteinExistence type="inferred from homology"/>
<dbReference type="PATRIC" id="fig|1149862.3.peg.2445"/>
<comment type="subcellular location">
    <subcellularLocation>
        <location evidence="1">Cell inner membrane</location>
        <topology evidence="1">Single-pass membrane protein</topology>
        <orientation evidence="1">Periplasmic side</orientation>
    </subcellularLocation>
</comment>
<dbReference type="PANTHER" id="PTHR33446">
    <property type="entry name" value="PROTEIN TONB-RELATED"/>
    <property type="match status" value="1"/>
</dbReference>
<comment type="caution">
    <text evidence="11">The sequence shown here is derived from an EMBL/GenBank/DDBJ whole genome shotgun (WGS) entry which is preliminary data.</text>
</comment>
<evidence type="ECO:0000259" key="10">
    <source>
        <dbReference type="PROSITE" id="PS52015"/>
    </source>
</evidence>
<gene>
    <name evidence="11" type="ORF">FB4_3483</name>
</gene>
<protein>
    <submittedName>
        <fullName evidence="11">TonB family protein</fullName>
    </submittedName>
</protein>
<evidence type="ECO:0000313" key="11">
    <source>
        <dbReference type="EMBL" id="EIW18309.1"/>
    </source>
</evidence>
<evidence type="ECO:0000256" key="2">
    <source>
        <dbReference type="ARBA" id="ARBA00006555"/>
    </source>
</evidence>
<reference evidence="11 12" key="1">
    <citation type="journal article" date="2012" name="J. Bacteriol.">
        <title>Draft Genome Sequences for Two Metal-Reducing Pelosinus fermentans Strains Isolated from a Cr(VI)-Contaminated Site and for Type Strain R7.</title>
        <authorList>
            <person name="Brown S.D."/>
            <person name="Podar M."/>
            <person name="Klingeman D.M."/>
            <person name="Johnson C.M."/>
            <person name="Yang Z.K."/>
            <person name="Utturkar S.M."/>
            <person name="Land M.L."/>
            <person name="Mosher J.J."/>
            <person name="Hurt R.A.Jr."/>
            <person name="Phelps T.J."/>
            <person name="Palumbo A.V."/>
            <person name="Arkin A.P."/>
            <person name="Hazen T.C."/>
            <person name="Elias D.A."/>
        </authorList>
    </citation>
    <scope>NUCLEOTIDE SEQUENCE [LARGE SCALE GENOMIC DNA]</scope>
    <source>
        <strain evidence="11 12">B4</strain>
    </source>
</reference>
<keyword evidence="3" id="KW-0813">Transport</keyword>
<dbReference type="RefSeq" id="WP_007934460.1">
    <property type="nucleotide sequence ID" value="NZ_AKVJ01000027.1"/>
</dbReference>
<dbReference type="PROSITE" id="PS52015">
    <property type="entry name" value="TONB_CTD"/>
    <property type="match status" value="1"/>
</dbReference>
<dbReference type="PANTHER" id="PTHR33446:SF2">
    <property type="entry name" value="PROTEIN TONB"/>
    <property type="match status" value="1"/>
</dbReference>
<dbReference type="InterPro" id="IPR037682">
    <property type="entry name" value="TonB_C"/>
</dbReference>
<evidence type="ECO:0000256" key="5">
    <source>
        <dbReference type="ARBA" id="ARBA00022519"/>
    </source>
</evidence>
<dbReference type="SUPFAM" id="SSF74653">
    <property type="entry name" value="TolA/TonB C-terminal domain"/>
    <property type="match status" value="1"/>
</dbReference>
<dbReference type="GO" id="GO:0031992">
    <property type="term" value="F:energy transducer activity"/>
    <property type="evidence" value="ECO:0007669"/>
    <property type="project" value="TreeGrafter"/>
</dbReference>
<dbReference type="GO" id="GO:0098797">
    <property type="term" value="C:plasma membrane protein complex"/>
    <property type="evidence" value="ECO:0007669"/>
    <property type="project" value="TreeGrafter"/>
</dbReference>
<dbReference type="GO" id="GO:0015031">
    <property type="term" value="P:protein transport"/>
    <property type="evidence" value="ECO:0007669"/>
    <property type="project" value="UniProtKB-KW"/>
</dbReference>
<name>I9LD15_9FIRM</name>
<dbReference type="EMBL" id="AKVJ01000027">
    <property type="protein sequence ID" value="EIW18309.1"/>
    <property type="molecule type" value="Genomic_DNA"/>
</dbReference>
<evidence type="ECO:0000256" key="7">
    <source>
        <dbReference type="ARBA" id="ARBA00022927"/>
    </source>
</evidence>
<keyword evidence="9" id="KW-0472">Membrane</keyword>
<keyword evidence="4" id="KW-1003">Cell membrane</keyword>
<dbReference type="Gene3D" id="3.30.1150.10">
    <property type="match status" value="1"/>
</dbReference>
<dbReference type="GO" id="GO:0055085">
    <property type="term" value="P:transmembrane transport"/>
    <property type="evidence" value="ECO:0007669"/>
    <property type="project" value="InterPro"/>
</dbReference>
<dbReference type="NCBIfam" id="TIGR01352">
    <property type="entry name" value="tonB_Cterm"/>
    <property type="match status" value="1"/>
</dbReference>
<dbReference type="Pfam" id="PF03544">
    <property type="entry name" value="TonB_C"/>
    <property type="match status" value="1"/>
</dbReference>
<feature type="domain" description="TonB C-terminal" evidence="10">
    <location>
        <begin position="24"/>
        <end position="115"/>
    </location>
</feature>
<dbReference type="InterPro" id="IPR006260">
    <property type="entry name" value="TonB/TolA_C"/>
</dbReference>
<evidence type="ECO:0000256" key="4">
    <source>
        <dbReference type="ARBA" id="ARBA00022475"/>
    </source>
</evidence>
<evidence type="ECO:0000256" key="9">
    <source>
        <dbReference type="ARBA" id="ARBA00023136"/>
    </source>
</evidence>
<dbReference type="Proteomes" id="UP000004324">
    <property type="component" value="Unassembled WGS sequence"/>
</dbReference>
<evidence type="ECO:0000256" key="6">
    <source>
        <dbReference type="ARBA" id="ARBA00022692"/>
    </source>
</evidence>
<keyword evidence="12" id="KW-1185">Reference proteome</keyword>
<keyword evidence="6" id="KW-0812">Transmembrane</keyword>